<keyword evidence="3" id="KW-0223">Dioxygenase</keyword>
<feature type="region of interest" description="Disordered" evidence="6">
    <location>
        <begin position="281"/>
        <end position="312"/>
    </location>
</feature>
<keyword evidence="10" id="KW-1185">Reference proteome</keyword>
<gene>
    <name evidence="9" type="ORF">HJC23_007175</name>
</gene>
<dbReference type="AlphaFoldDB" id="A0ABD3QWA8"/>
<dbReference type="InterPro" id="IPR006620">
    <property type="entry name" value="Pro_4_hyd_alph"/>
</dbReference>
<evidence type="ECO:0000256" key="2">
    <source>
        <dbReference type="ARBA" id="ARBA00022723"/>
    </source>
</evidence>
<dbReference type="SMART" id="SM00702">
    <property type="entry name" value="P4Hc"/>
    <property type="match status" value="1"/>
</dbReference>
<evidence type="ECO:0000256" key="5">
    <source>
        <dbReference type="ARBA" id="ARBA00023004"/>
    </source>
</evidence>
<name>A0ABD3QWA8_9STRA</name>
<keyword evidence="7" id="KW-0732">Signal</keyword>
<dbReference type="PANTHER" id="PTHR10869:SF226">
    <property type="entry name" value="PROLYL 4-HYDROXYLASE ALPHA SUBUNIT DOMAIN-CONTAINING PROTEIN"/>
    <property type="match status" value="1"/>
</dbReference>
<dbReference type="EMBL" id="JABMIG020000020">
    <property type="protein sequence ID" value="KAL3802350.1"/>
    <property type="molecule type" value="Genomic_DNA"/>
</dbReference>
<dbReference type="SUPFAM" id="SSF53335">
    <property type="entry name" value="S-adenosyl-L-methionine-dependent methyltransferases"/>
    <property type="match status" value="1"/>
</dbReference>
<feature type="compositionally biased region" description="Basic and acidic residues" evidence="6">
    <location>
        <begin position="359"/>
        <end position="371"/>
    </location>
</feature>
<dbReference type="Gene3D" id="2.60.120.620">
    <property type="entry name" value="q2cbj1_9rhob like domain"/>
    <property type="match status" value="1"/>
</dbReference>
<evidence type="ECO:0000259" key="8">
    <source>
        <dbReference type="PROSITE" id="PS51471"/>
    </source>
</evidence>
<evidence type="ECO:0000313" key="10">
    <source>
        <dbReference type="Proteomes" id="UP001516023"/>
    </source>
</evidence>
<feature type="domain" description="Fe2OG dioxygenase" evidence="8">
    <location>
        <begin position="263"/>
        <end position="445"/>
    </location>
</feature>
<keyword evidence="5" id="KW-0408">Iron</keyword>
<dbReference type="InterPro" id="IPR045054">
    <property type="entry name" value="P4HA-like"/>
</dbReference>
<feature type="chain" id="PRO_5044861641" description="Fe2OG dioxygenase domain-containing protein" evidence="7">
    <location>
        <begin position="30"/>
        <end position="730"/>
    </location>
</feature>
<evidence type="ECO:0000313" key="9">
    <source>
        <dbReference type="EMBL" id="KAL3802350.1"/>
    </source>
</evidence>
<evidence type="ECO:0000256" key="4">
    <source>
        <dbReference type="ARBA" id="ARBA00023002"/>
    </source>
</evidence>
<dbReference type="GO" id="GO:0046872">
    <property type="term" value="F:metal ion binding"/>
    <property type="evidence" value="ECO:0007669"/>
    <property type="project" value="UniProtKB-KW"/>
</dbReference>
<feature type="region of interest" description="Disordered" evidence="6">
    <location>
        <begin position="354"/>
        <end position="381"/>
    </location>
</feature>
<proteinExistence type="predicted"/>
<protein>
    <recommendedName>
        <fullName evidence="8">Fe2OG dioxygenase domain-containing protein</fullName>
    </recommendedName>
</protein>
<dbReference type="Proteomes" id="UP001516023">
    <property type="component" value="Unassembled WGS sequence"/>
</dbReference>
<evidence type="ECO:0000256" key="7">
    <source>
        <dbReference type="SAM" id="SignalP"/>
    </source>
</evidence>
<sequence>MRLHHCGHWLARLTAILHHLQIISESCLCHPFALLTSSASASNSPLVRRYGSSPSVAAFVTSRPSKISSVRGASLSSESSISSSTAPLQSSPQHRFEVVAHSPVLGGDIIRIRPGPDEDDAEDSGFLTALGVPTFAVLPSHLQHSPPKDATINNVPADCPPRRLGLEAILQNQNAFLLINALTPSTCESILTLCEEELKFGNYHAGKNNHGAMQIVIPKHVADSLLTVIGPHVDLEGVSESEFELRSEESERTNKRKSYSMAGLNRRLRVYRYSPDQRESFAPHIDAGFPPGGVSLDDDDDDTIASGSRDSGGSDRPFLYWDASHQYSQSSEIVSRLTVLIYLNEDFSGGHTKFYSPRCESDRSSDWDRGETANGQASNDESFEDRVIASIQPRTGSILVFPQAVAEEAVERARYLWPLHEGSPVISGRRPKYVIRTDILFETNPSNEEELSMLPEDEARLFQHDEAVRQVFLPRSPAFSSLFLHHVESLYNPHMGVENFGPFLYSFIRFTKRRRIVEVGAGYTTLWILQALKDNELELQRIRDLDNEGRLRMLDYPFGTPALTDWDVSSPSYVPSSLLCIDNCEHQRQTASNAIGVAKTLGLDQYLNFLQGDAFDALGTHFSEVESIDMLWCDFGVGSRMAEYASNVWKYIKPGGFLVCHSTLTNRRTREWLEGLRGRKGEKVTGIPSNEYVELSLLEDHKRFQNSLTILQKRVGITGPFEEPIYSEYA</sequence>
<accession>A0ABD3QWA8</accession>
<comment type="caution">
    <text evidence="9">The sequence shown here is derived from an EMBL/GenBank/DDBJ whole genome shotgun (WGS) entry which is preliminary data.</text>
</comment>
<dbReference type="PROSITE" id="PS51471">
    <property type="entry name" value="FE2OG_OXY"/>
    <property type="match status" value="1"/>
</dbReference>
<evidence type="ECO:0000256" key="6">
    <source>
        <dbReference type="SAM" id="MobiDB-lite"/>
    </source>
</evidence>
<comment type="cofactor">
    <cofactor evidence="1">
        <name>L-ascorbate</name>
        <dbReference type="ChEBI" id="CHEBI:38290"/>
    </cofactor>
</comment>
<dbReference type="InterPro" id="IPR029063">
    <property type="entry name" value="SAM-dependent_MTases_sf"/>
</dbReference>
<keyword evidence="2" id="KW-0479">Metal-binding</keyword>
<evidence type="ECO:0000256" key="3">
    <source>
        <dbReference type="ARBA" id="ARBA00022964"/>
    </source>
</evidence>
<dbReference type="Gene3D" id="3.40.50.150">
    <property type="entry name" value="Vaccinia Virus protein VP39"/>
    <property type="match status" value="1"/>
</dbReference>
<organism evidence="9 10">
    <name type="scientific">Cyclotella cryptica</name>
    <dbReference type="NCBI Taxonomy" id="29204"/>
    <lineage>
        <taxon>Eukaryota</taxon>
        <taxon>Sar</taxon>
        <taxon>Stramenopiles</taxon>
        <taxon>Ochrophyta</taxon>
        <taxon>Bacillariophyta</taxon>
        <taxon>Coscinodiscophyceae</taxon>
        <taxon>Thalassiosirophycidae</taxon>
        <taxon>Stephanodiscales</taxon>
        <taxon>Stephanodiscaceae</taxon>
        <taxon>Cyclotella</taxon>
    </lineage>
</organism>
<reference evidence="9 10" key="1">
    <citation type="journal article" date="2020" name="G3 (Bethesda)">
        <title>Improved Reference Genome for Cyclotella cryptica CCMP332, a Model for Cell Wall Morphogenesis, Salinity Adaptation, and Lipid Production in Diatoms (Bacillariophyta).</title>
        <authorList>
            <person name="Roberts W.R."/>
            <person name="Downey K.M."/>
            <person name="Ruck E.C."/>
            <person name="Traller J.C."/>
            <person name="Alverson A.J."/>
        </authorList>
    </citation>
    <scope>NUCLEOTIDE SEQUENCE [LARGE SCALE GENOMIC DNA]</scope>
    <source>
        <strain evidence="9 10">CCMP332</strain>
    </source>
</reference>
<dbReference type="PANTHER" id="PTHR10869">
    <property type="entry name" value="PROLYL 4-HYDROXYLASE ALPHA SUBUNIT"/>
    <property type="match status" value="1"/>
</dbReference>
<feature type="signal peptide" evidence="7">
    <location>
        <begin position="1"/>
        <end position="29"/>
    </location>
</feature>
<keyword evidence="4" id="KW-0560">Oxidoreductase</keyword>
<dbReference type="Pfam" id="PF13578">
    <property type="entry name" value="Methyltransf_24"/>
    <property type="match status" value="1"/>
</dbReference>
<feature type="compositionally biased region" description="Basic and acidic residues" evidence="6">
    <location>
        <begin position="243"/>
        <end position="253"/>
    </location>
</feature>
<dbReference type="GO" id="GO:0051213">
    <property type="term" value="F:dioxygenase activity"/>
    <property type="evidence" value="ECO:0007669"/>
    <property type="project" value="UniProtKB-KW"/>
</dbReference>
<evidence type="ECO:0000256" key="1">
    <source>
        <dbReference type="ARBA" id="ARBA00001961"/>
    </source>
</evidence>
<feature type="region of interest" description="Disordered" evidence="6">
    <location>
        <begin position="239"/>
        <end position="258"/>
    </location>
</feature>
<dbReference type="InterPro" id="IPR005123">
    <property type="entry name" value="Oxoglu/Fe-dep_dioxygenase_dom"/>
</dbReference>